<dbReference type="EMBL" id="LR786918">
    <property type="protein sequence ID" value="CAB3262780.1"/>
    <property type="molecule type" value="mRNA"/>
</dbReference>
<feature type="compositionally biased region" description="Low complexity" evidence="1">
    <location>
        <begin position="341"/>
        <end position="350"/>
    </location>
</feature>
<feature type="compositionally biased region" description="Polar residues" evidence="1">
    <location>
        <begin position="381"/>
        <end position="396"/>
    </location>
</feature>
<feature type="region of interest" description="Disordered" evidence="1">
    <location>
        <begin position="1"/>
        <end position="42"/>
    </location>
</feature>
<feature type="compositionally biased region" description="Low complexity" evidence="1">
    <location>
        <begin position="316"/>
        <end position="325"/>
    </location>
</feature>
<feature type="region of interest" description="Disordered" evidence="1">
    <location>
        <begin position="472"/>
        <end position="494"/>
    </location>
</feature>
<dbReference type="AlphaFoldDB" id="A0A6F9DIC2"/>
<feature type="compositionally biased region" description="Low complexity" evidence="1">
    <location>
        <begin position="179"/>
        <end position="190"/>
    </location>
</feature>
<feature type="compositionally biased region" description="Low complexity" evidence="1">
    <location>
        <begin position="247"/>
        <end position="273"/>
    </location>
</feature>
<protein>
    <submittedName>
        <fullName evidence="2">Uncharacterized protein LOC100183225</fullName>
    </submittedName>
</protein>
<feature type="region of interest" description="Disordered" evidence="1">
    <location>
        <begin position="310"/>
        <end position="433"/>
    </location>
</feature>
<feature type="compositionally biased region" description="Basic residues" evidence="1">
    <location>
        <begin position="572"/>
        <end position="587"/>
    </location>
</feature>
<feature type="compositionally biased region" description="Polar residues" evidence="1">
    <location>
        <begin position="475"/>
        <end position="494"/>
    </location>
</feature>
<evidence type="ECO:0000256" key="1">
    <source>
        <dbReference type="SAM" id="MobiDB-lite"/>
    </source>
</evidence>
<feature type="compositionally biased region" description="Pro residues" evidence="1">
    <location>
        <begin position="144"/>
        <end position="154"/>
    </location>
</feature>
<organism evidence="2">
    <name type="scientific">Phallusia mammillata</name>
    <dbReference type="NCBI Taxonomy" id="59560"/>
    <lineage>
        <taxon>Eukaryota</taxon>
        <taxon>Metazoa</taxon>
        <taxon>Chordata</taxon>
        <taxon>Tunicata</taxon>
        <taxon>Ascidiacea</taxon>
        <taxon>Phlebobranchia</taxon>
        <taxon>Ascidiidae</taxon>
        <taxon>Phallusia</taxon>
    </lineage>
</organism>
<feature type="region of interest" description="Disordered" evidence="1">
    <location>
        <begin position="236"/>
        <end position="273"/>
    </location>
</feature>
<feature type="region of interest" description="Disordered" evidence="1">
    <location>
        <begin position="141"/>
        <end position="192"/>
    </location>
</feature>
<proteinExistence type="evidence at transcript level"/>
<reference evidence="2" key="1">
    <citation type="submission" date="2020-04" db="EMBL/GenBank/DDBJ databases">
        <authorList>
            <person name="Neveu A P."/>
        </authorList>
    </citation>
    <scope>NUCLEOTIDE SEQUENCE</scope>
    <source>
        <tissue evidence="2">Whole embryo</tissue>
    </source>
</reference>
<feature type="region of interest" description="Disordered" evidence="1">
    <location>
        <begin position="545"/>
        <end position="587"/>
    </location>
</feature>
<gene>
    <name evidence="2" type="primary">LOC100183225</name>
</gene>
<accession>A0A6F9DIC2</accession>
<evidence type="ECO:0000313" key="2">
    <source>
        <dbReference type="EMBL" id="CAB3262780.1"/>
    </source>
</evidence>
<sequence length="587" mass="63353">MAIESRFRTRGGYSHVTPYNRQNRGVLARKPPAPPTTRARSSGAAASYAFVASQRTSLGTGGAVTSMGRGHMVAPCSQQQPAMKTLQQCGTGGVPYNSDTNMAFVAMPMTLPPPICAQTRLPQFDRLYEEFEKMKRGGFVIQPQPQPQLPPPPSTLSMELQVPPPPTQQSVQRIPSPTPSAGSCASSSGGDQPEQGVFATAMKLFMHSYMPTACFDCATPVDDWGREAQALLAEVMAPGQVDERSTKSTWPHSSSSRNTSSDYDVSISGSSSPDKTCGIGVGLGPVCNPMWVSGTQQQHKMDIHRHILEIKPSPYPGGSPLSLPSVISNHSSDNDADDESVASSTSSPASIVPRAPGNTTVRRPSYKKKHDSARIRLSMDSGYQSSSTDGGSSCHGSQAPAGGLDSDGFSSDIGSTCSSRPSSPTRDTGFLSPTDLPPYLNALLEAPWIRNASSNAQSRTAVQRDAPIPTVASVGENTSIPIQSQPSSGAEGSTYTYHKHKDWITDEILEMIVVRDRLYKRMKKHPAPDIVDMYKKVRNMVVGMTRNAKRAHEKKLEDEAARSRMSGYHNMGRSRPRRSSSSYHRPR</sequence>
<feature type="compositionally biased region" description="Low complexity" evidence="1">
    <location>
        <begin position="415"/>
        <end position="426"/>
    </location>
</feature>
<name>A0A6F9DIC2_9ASCI</name>